<dbReference type="EMBL" id="JABXXO010000008">
    <property type="protein sequence ID" value="KAF7771631.1"/>
    <property type="molecule type" value="Genomic_DNA"/>
</dbReference>
<dbReference type="InterPro" id="IPR001251">
    <property type="entry name" value="CRAL-TRIO_dom"/>
</dbReference>
<dbReference type="SUPFAM" id="SSF52087">
    <property type="entry name" value="CRAL/TRIO domain"/>
    <property type="match status" value="1"/>
</dbReference>
<keyword evidence="2" id="KW-0472">Membrane</keyword>
<keyword evidence="2" id="KW-0812">Transmembrane</keyword>
<dbReference type="PANTHER" id="PTHR45824:SF29">
    <property type="entry name" value="GH16843P"/>
    <property type="match status" value="1"/>
</dbReference>
<dbReference type="Gene3D" id="3.40.525.10">
    <property type="entry name" value="CRAL-TRIO lipid binding domain"/>
    <property type="match status" value="1"/>
</dbReference>
<dbReference type="InterPro" id="IPR036273">
    <property type="entry name" value="CRAL/TRIO_N_dom_sf"/>
</dbReference>
<dbReference type="Proteomes" id="UP000629468">
    <property type="component" value="Unassembled WGS sequence"/>
</dbReference>
<name>A0A8H7KG57_AGABI</name>
<feature type="transmembrane region" description="Helical" evidence="2">
    <location>
        <begin position="238"/>
        <end position="261"/>
    </location>
</feature>
<dbReference type="InterPro" id="IPR036865">
    <property type="entry name" value="CRAL-TRIO_dom_sf"/>
</dbReference>
<dbReference type="PANTHER" id="PTHR45824">
    <property type="entry name" value="GH16843P"/>
    <property type="match status" value="1"/>
</dbReference>
<evidence type="ECO:0000313" key="5">
    <source>
        <dbReference type="Proteomes" id="UP000629468"/>
    </source>
</evidence>
<dbReference type="SMART" id="SM01100">
    <property type="entry name" value="CRAL_TRIO_N"/>
    <property type="match status" value="1"/>
</dbReference>
<protein>
    <recommendedName>
        <fullName evidence="3">CRAL-TRIO domain-containing protein</fullName>
    </recommendedName>
</protein>
<dbReference type="InterPro" id="IPR052578">
    <property type="entry name" value="PI_Transfer_CRAL-TRIO"/>
</dbReference>
<dbReference type="SMART" id="SM00516">
    <property type="entry name" value="SEC14"/>
    <property type="match status" value="1"/>
</dbReference>
<dbReference type="SUPFAM" id="SSF46938">
    <property type="entry name" value="CRAL/TRIO N-terminal domain"/>
    <property type="match status" value="1"/>
</dbReference>
<dbReference type="CDD" id="cd00170">
    <property type="entry name" value="SEC14"/>
    <property type="match status" value="1"/>
</dbReference>
<feature type="domain" description="CRAL-TRIO" evidence="3">
    <location>
        <begin position="145"/>
        <end position="299"/>
    </location>
</feature>
<dbReference type="InterPro" id="IPR011074">
    <property type="entry name" value="CRAL/TRIO_N_dom"/>
</dbReference>
<accession>A0A8H7KG57</accession>
<feature type="compositionally biased region" description="Low complexity" evidence="1">
    <location>
        <begin position="1"/>
        <end position="16"/>
    </location>
</feature>
<dbReference type="Pfam" id="PF00650">
    <property type="entry name" value="CRAL_TRIO"/>
    <property type="match status" value="1"/>
</dbReference>
<evidence type="ECO:0000256" key="2">
    <source>
        <dbReference type="SAM" id="Phobius"/>
    </source>
</evidence>
<organism evidence="4 5">
    <name type="scientific">Agaricus bisporus var. burnettii</name>
    <dbReference type="NCBI Taxonomy" id="192524"/>
    <lineage>
        <taxon>Eukaryota</taxon>
        <taxon>Fungi</taxon>
        <taxon>Dikarya</taxon>
        <taxon>Basidiomycota</taxon>
        <taxon>Agaricomycotina</taxon>
        <taxon>Agaricomycetes</taxon>
        <taxon>Agaricomycetidae</taxon>
        <taxon>Agaricales</taxon>
        <taxon>Agaricineae</taxon>
        <taxon>Agaricaceae</taxon>
        <taxon>Agaricus</taxon>
    </lineage>
</organism>
<evidence type="ECO:0000313" key="4">
    <source>
        <dbReference type="EMBL" id="KAF7771631.1"/>
    </source>
</evidence>
<reference evidence="4 5" key="1">
    <citation type="journal article" name="Sci. Rep.">
        <title>Telomere-to-telomere assembled and centromere annotated genomes of the two main subspecies of the button mushroom Agaricus bisporus reveal especially polymorphic chromosome ends.</title>
        <authorList>
            <person name="Sonnenberg A.S.M."/>
            <person name="Sedaghat-Telgerd N."/>
            <person name="Lavrijssen B."/>
            <person name="Ohm R.A."/>
            <person name="Hendrickx P.M."/>
            <person name="Scholtmeijer K."/>
            <person name="Baars J.J.P."/>
            <person name="van Peer A."/>
        </authorList>
    </citation>
    <scope>NUCLEOTIDE SEQUENCE [LARGE SCALE GENOMIC DNA]</scope>
    <source>
        <strain evidence="4 5">H119_p4</strain>
    </source>
</reference>
<dbReference type="GO" id="GO:0008526">
    <property type="term" value="F:phosphatidylinositol transfer activity"/>
    <property type="evidence" value="ECO:0007669"/>
    <property type="project" value="TreeGrafter"/>
</dbReference>
<keyword evidence="2" id="KW-1133">Transmembrane helix</keyword>
<feature type="region of interest" description="Disordered" evidence="1">
    <location>
        <begin position="1"/>
        <end position="32"/>
    </location>
</feature>
<dbReference type="AlphaFoldDB" id="A0A8H7KG57"/>
<proteinExistence type="predicted"/>
<dbReference type="PROSITE" id="PS50191">
    <property type="entry name" value="CRAL_TRIO"/>
    <property type="match status" value="1"/>
</dbReference>
<dbReference type="Pfam" id="PF03765">
    <property type="entry name" value="CRAL_TRIO_N"/>
    <property type="match status" value="1"/>
</dbReference>
<evidence type="ECO:0000259" key="3">
    <source>
        <dbReference type="PROSITE" id="PS50191"/>
    </source>
</evidence>
<gene>
    <name evidence="4" type="ORF">Agabi119p4_5942</name>
</gene>
<comment type="caution">
    <text evidence="4">The sequence shown here is derived from an EMBL/GenBank/DDBJ whole genome shotgun (WGS) entry which is preliminary data.</text>
</comment>
<sequence length="340" mass="39961">MAISTSNSPTPESSNNKVYLPIPPPDGLYSENPQEKLTEIEQEHYDVVFSHFNNSEYKLPGFEDLDKAKERLEEVRKREGFESEMRRREWTAELVEEEKFWLSYECILRYLRASKWKSEMAIERLENTLNWRREFGIYDLITNDYISIEGETGKAIIFGYDVKGRPTLYMIPSRQNTEEGPRQIHYTVWLLERCVDLMPPGVENLAIMLNFAANGKNTSLSVARTVLNILQDHYPERMGITLIIQVPFIVNLFFKMILPFVDPVTRQKIKFNPNVIEDGLVEKEMLVKEWWGGEQDLEYVHEKFFKALVDMGEGRVGRWMGKWRVLGGRVGVKEWDYKRE</sequence>
<evidence type="ECO:0000256" key="1">
    <source>
        <dbReference type="SAM" id="MobiDB-lite"/>
    </source>
</evidence>